<evidence type="ECO:0000256" key="3">
    <source>
        <dbReference type="RuleBase" id="RU000363"/>
    </source>
</evidence>
<dbReference type="OrthoDB" id="37659at2759"/>
<accession>A0A9Q8QC51</accession>
<dbReference type="InterPro" id="IPR002347">
    <property type="entry name" value="SDR_fam"/>
</dbReference>
<dbReference type="GO" id="GO:0016491">
    <property type="term" value="F:oxidoreductase activity"/>
    <property type="evidence" value="ECO:0007669"/>
    <property type="project" value="UniProtKB-KW"/>
</dbReference>
<dbReference type="EMBL" id="CP086355">
    <property type="protein sequence ID" value="UNI16603.1"/>
    <property type="molecule type" value="Genomic_DNA"/>
</dbReference>
<comment type="similarity">
    <text evidence="1 3">Belongs to the short-chain dehydrogenases/reductases (SDR) family.</text>
</comment>
<gene>
    <name evidence="4" type="ORF">JDV02_003030</name>
</gene>
<dbReference type="PRINTS" id="PR00081">
    <property type="entry name" value="GDHRDH"/>
</dbReference>
<dbReference type="GO" id="GO:0016020">
    <property type="term" value="C:membrane"/>
    <property type="evidence" value="ECO:0007669"/>
    <property type="project" value="TreeGrafter"/>
</dbReference>
<evidence type="ECO:0000256" key="2">
    <source>
        <dbReference type="ARBA" id="ARBA00023002"/>
    </source>
</evidence>
<sequence length="275" mass="29974">MPDTQHPLDFTCALVTGGGGGIGKAIAHWLVSRGKKVLLAGRTESNLRAAAKEVGAAGYYVLDTGRTDDMPLFVEHLTSEHPDLDCLVNNAGVQRPLDVANDDVSDFLARADNEININIRGPLHLAMLLLPHLRNKNKKNNGGGTATIVNVSSVLGFVPFSIINPVYNGTKAWLHFWSMNLRTQLAQAEGAAAPGQLRRVRVVEIAPPMVATDLHREREDPDDNKKHKNDNTLAVEEFMDEVARKWEAGEEMITAGPGNAIVGKWYDAIGKRYPG</sequence>
<keyword evidence="5" id="KW-1185">Reference proteome</keyword>
<dbReference type="Pfam" id="PF00106">
    <property type="entry name" value="adh_short"/>
    <property type="match status" value="1"/>
</dbReference>
<keyword evidence="2" id="KW-0560">Oxidoreductase</keyword>
<reference evidence="4" key="1">
    <citation type="submission" date="2021-11" db="EMBL/GenBank/DDBJ databases">
        <title>Purpureocillium_takamizusanense_genome.</title>
        <authorList>
            <person name="Nguyen N.-H."/>
        </authorList>
    </citation>
    <scope>NUCLEOTIDE SEQUENCE</scope>
    <source>
        <strain evidence="4">PT3</strain>
    </source>
</reference>
<evidence type="ECO:0008006" key="6">
    <source>
        <dbReference type="Google" id="ProtNLM"/>
    </source>
</evidence>
<protein>
    <recommendedName>
        <fullName evidence="6">Short-chain dehydrogenases/reductase</fullName>
    </recommendedName>
</protein>
<evidence type="ECO:0000313" key="4">
    <source>
        <dbReference type="EMBL" id="UNI16603.1"/>
    </source>
</evidence>
<dbReference type="Proteomes" id="UP000829364">
    <property type="component" value="Chromosome 2"/>
</dbReference>
<name>A0A9Q8QC51_9HYPO</name>
<dbReference type="RefSeq" id="XP_047840084.1">
    <property type="nucleotide sequence ID" value="XM_047984112.1"/>
</dbReference>
<dbReference type="InterPro" id="IPR036291">
    <property type="entry name" value="NAD(P)-bd_dom_sf"/>
</dbReference>
<dbReference type="KEGG" id="ptkz:JDV02_003030"/>
<organism evidence="4 5">
    <name type="scientific">Purpureocillium takamizusanense</name>
    <dbReference type="NCBI Taxonomy" id="2060973"/>
    <lineage>
        <taxon>Eukaryota</taxon>
        <taxon>Fungi</taxon>
        <taxon>Dikarya</taxon>
        <taxon>Ascomycota</taxon>
        <taxon>Pezizomycotina</taxon>
        <taxon>Sordariomycetes</taxon>
        <taxon>Hypocreomycetidae</taxon>
        <taxon>Hypocreales</taxon>
        <taxon>Ophiocordycipitaceae</taxon>
        <taxon>Purpureocillium</taxon>
    </lineage>
</organism>
<evidence type="ECO:0000313" key="5">
    <source>
        <dbReference type="Proteomes" id="UP000829364"/>
    </source>
</evidence>
<dbReference type="GeneID" id="72064990"/>
<dbReference type="Gene3D" id="3.40.50.720">
    <property type="entry name" value="NAD(P)-binding Rossmann-like Domain"/>
    <property type="match status" value="1"/>
</dbReference>
<dbReference type="PRINTS" id="PR00080">
    <property type="entry name" value="SDRFAMILY"/>
</dbReference>
<evidence type="ECO:0000256" key="1">
    <source>
        <dbReference type="ARBA" id="ARBA00006484"/>
    </source>
</evidence>
<proteinExistence type="inferred from homology"/>
<dbReference type="PANTHER" id="PTHR44196:SF1">
    <property type="entry name" value="DEHYDROGENASE_REDUCTASE SDR FAMILY MEMBER 7B"/>
    <property type="match status" value="1"/>
</dbReference>
<dbReference type="SUPFAM" id="SSF51735">
    <property type="entry name" value="NAD(P)-binding Rossmann-fold domains"/>
    <property type="match status" value="1"/>
</dbReference>
<dbReference type="AlphaFoldDB" id="A0A9Q8QC51"/>
<dbReference type="PANTHER" id="PTHR44196">
    <property type="entry name" value="DEHYDROGENASE/REDUCTASE SDR FAMILY MEMBER 7B"/>
    <property type="match status" value="1"/>
</dbReference>